<dbReference type="InterPro" id="IPR036020">
    <property type="entry name" value="WW_dom_sf"/>
</dbReference>
<feature type="compositionally biased region" description="Polar residues" evidence="15">
    <location>
        <begin position="16"/>
        <end position="34"/>
    </location>
</feature>
<keyword evidence="4" id="KW-0597">Phosphoprotein</keyword>
<name>A0A7N0VG86_KALFE</name>
<feature type="compositionally biased region" description="Polar residues" evidence="15">
    <location>
        <begin position="81"/>
        <end position="101"/>
    </location>
</feature>
<evidence type="ECO:0000256" key="11">
    <source>
        <dbReference type="ARBA" id="ARBA00023187"/>
    </source>
</evidence>
<feature type="compositionally biased region" description="Polar residues" evidence="15">
    <location>
        <begin position="51"/>
        <end position="64"/>
    </location>
</feature>
<dbReference type="CDD" id="cd00201">
    <property type="entry name" value="WW"/>
    <property type="match status" value="2"/>
</dbReference>
<feature type="domain" description="WW" evidence="16">
    <location>
        <begin position="420"/>
        <end position="454"/>
    </location>
</feature>
<dbReference type="GO" id="GO:0016607">
    <property type="term" value="C:nuclear speck"/>
    <property type="evidence" value="ECO:0007669"/>
    <property type="project" value="UniProtKB-SubCell"/>
</dbReference>
<evidence type="ECO:0000256" key="15">
    <source>
        <dbReference type="SAM" id="MobiDB-lite"/>
    </source>
</evidence>
<feature type="compositionally biased region" description="Polar residues" evidence="15">
    <location>
        <begin position="530"/>
        <end position="542"/>
    </location>
</feature>
<organism evidence="17 18">
    <name type="scientific">Kalanchoe fedtschenkoi</name>
    <name type="common">Lavender scallops</name>
    <name type="synonym">South American air plant</name>
    <dbReference type="NCBI Taxonomy" id="63787"/>
    <lineage>
        <taxon>Eukaryota</taxon>
        <taxon>Viridiplantae</taxon>
        <taxon>Streptophyta</taxon>
        <taxon>Embryophyta</taxon>
        <taxon>Tracheophyta</taxon>
        <taxon>Spermatophyta</taxon>
        <taxon>Magnoliopsida</taxon>
        <taxon>eudicotyledons</taxon>
        <taxon>Gunneridae</taxon>
        <taxon>Pentapetalae</taxon>
        <taxon>Saxifragales</taxon>
        <taxon>Crassulaceae</taxon>
        <taxon>Kalanchoe</taxon>
    </lineage>
</organism>
<evidence type="ECO:0000256" key="9">
    <source>
        <dbReference type="ARBA" id="ARBA00023015"/>
    </source>
</evidence>
<dbReference type="PROSITE" id="PS01159">
    <property type="entry name" value="WW_DOMAIN_1"/>
    <property type="match status" value="2"/>
</dbReference>
<dbReference type="AlphaFoldDB" id="A0A7N0VG86"/>
<comment type="subunit">
    <text evidence="14">Interacts with POU3F2/Brn-2, ATXN1, TXNL4A, HTT and AR. Interaction with ATXN1 correlates positively with the length of the polyglutamine tract. Interacts with RNA polymerase II large subunit in a phosphorylation-dependent manner. Forms a ternary complex with ATXN1 mutant and phosphorylated RNA polymerase II. Interacts (via C-terminus) with TXNL4A and CD2BP2. Interacts (via WW domain) with ATN1 and SF3B1, and may interact with additional splice factors. Interacts (via WW domain) with WBP11; Leading to reduce interaction between PQBP1 and TXNL4A. Interacts with CAPRIN1. Interacts with DDX1. Interacts with SFPQ. Interacts with KHSRP.</text>
</comment>
<evidence type="ECO:0000256" key="10">
    <source>
        <dbReference type="ARBA" id="ARBA00023163"/>
    </source>
</evidence>
<protein>
    <recommendedName>
        <fullName evidence="3">Polyglutamine-binding protein 1</fullName>
    </recommendedName>
    <alternativeName>
        <fullName evidence="13">Polyglutamine tract-binding protein 1</fullName>
    </alternativeName>
</protein>
<evidence type="ECO:0000313" key="17">
    <source>
        <dbReference type="EnsemblPlants" id="Kaladp0666s0016.1.v1.1"/>
    </source>
</evidence>
<keyword evidence="5" id="KW-0399">Innate immunity</keyword>
<evidence type="ECO:0000256" key="14">
    <source>
        <dbReference type="ARBA" id="ARBA00046362"/>
    </source>
</evidence>
<evidence type="ECO:0000256" key="4">
    <source>
        <dbReference type="ARBA" id="ARBA00022553"/>
    </source>
</evidence>
<dbReference type="Gene3D" id="2.20.70.10">
    <property type="match status" value="2"/>
</dbReference>
<evidence type="ECO:0000256" key="8">
    <source>
        <dbReference type="ARBA" id="ARBA00022859"/>
    </source>
</evidence>
<dbReference type="EnsemblPlants" id="Kaladp0666s0016.1.v1.1">
    <property type="protein sequence ID" value="Kaladp0666s0016.1.v1.1"/>
    <property type="gene ID" value="Kaladp0666s0016.v1.1"/>
</dbReference>
<keyword evidence="9" id="KW-0805">Transcription regulation</keyword>
<dbReference type="Gramene" id="Kaladp0666s0016.1.v1.1">
    <property type="protein sequence ID" value="Kaladp0666s0016.1.v1.1"/>
    <property type="gene ID" value="Kaladp0666s0016.v1.1"/>
</dbReference>
<evidence type="ECO:0000313" key="18">
    <source>
        <dbReference type="Proteomes" id="UP000594263"/>
    </source>
</evidence>
<feature type="region of interest" description="Disordered" evidence="15">
    <location>
        <begin position="521"/>
        <end position="647"/>
    </location>
</feature>
<evidence type="ECO:0000256" key="5">
    <source>
        <dbReference type="ARBA" id="ARBA00022588"/>
    </source>
</evidence>
<keyword evidence="18" id="KW-1185">Reference proteome</keyword>
<feature type="domain" description="WW" evidence="16">
    <location>
        <begin position="375"/>
        <end position="409"/>
    </location>
</feature>
<dbReference type="GO" id="GO:0045087">
    <property type="term" value="P:innate immune response"/>
    <property type="evidence" value="ECO:0007669"/>
    <property type="project" value="UniProtKB-KW"/>
</dbReference>
<evidence type="ECO:0000256" key="1">
    <source>
        <dbReference type="ARBA" id="ARBA00004324"/>
    </source>
</evidence>
<keyword evidence="12" id="KW-0539">Nucleus</keyword>
<evidence type="ECO:0000256" key="6">
    <source>
        <dbReference type="ARBA" id="ARBA00022664"/>
    </source>
</evidence>
<evidence type="ECO:0000256" key="3">
    <source>
        <dbReference type="ARBA" id="ARBA00021117"/>
    </source>
</evidence>
<dbReference type="GO" id="GO:0005737">
    <property type="term" value="C:cytoplasm"/>
    <property type="evidence" value="ECO:0007669"/>
    <property type="project" value="TreeGrafter"/>
</dbReference>
<dbReference type="GO" id="GO:0043021">
    <property type="term" value="F:ribonucleoprotein complex binding"/>
    <property type="evidence" value="ECO:0007669"/>
    <property type="project" value="TreeGrafter"/>
</dbReference>
<keyword evidence="7" id="KW-0677">Repeat</keyword>
<feature type="compositionally biased region" description="Polar residues" evidence="15">
    <location>
        <begin position="109"/>
        <end position="131"/>
    </location>
</feature>
<keyword evidence="10" id="KW-0804">Transcription</keyword>
<sequence>MESSHDQPLPPGVQPMPSSGASGYTSTQPMSYHHQQPYYAGYNQIPPYQNPHYSYNDYNQQYTSGLPFDHNGFYSHPPSHPSAQIPNTSQSDSAAETNMRTPENDKQQSYEANSVGLSSGDEQSQVGNSGYPSERERPHHYNSHNFSQTNNQNASHTADQPLIFNNGLPRSNEAGLYNPSTTSEWRSSAFTEQSNNIVLEQHSSAVGMAQSFSRAQTNDDRDIETAAQKVVLQEQEIATQKIIQDQRHLHVGSESLEHHGDIFAGRHNPTALKEHLLKMATEHRAEMALKRGKPNVADEALEIGNGYGVPGGGAYSGALRPASKDIEQKSSADDLPEYLKQKLKARGILKDEKPKVETAGTVNVSQPLKSSAIPINLPPGWVEAKDPASGASYYYNQLTGATQWELPSDVYLGSQSSLPLPVSEEWVETLDETSGRMYYYNKRTQVSQWVRPESLRKMDKQAGVNSGHLTASQNSVSVKCFGCGGWGVGLVQSWGHCNHCTRVLNLPQHQHVAVGLINQQQPNIPMNPQEGSGQNVHSQRSNMKPPIGKGNKRDSKKRAHTEDDELDPMDPSSYSDAPRGGWVVGLKGVQPRAADTTATGPLFQQRPYPSPGAVLRKNAEAASQKKKPGFAAISKRGDGSDGLGEAD</sequence>
<comment type="subcellular location">
    <subcellularLocation>
        <location evidence="2">Cytoplasmic granule</location>
    </subcellularLocation>
    <subcellularLocation>
        <location evidence="1">Nucleus speckle</location>
    </subcellularLocation>
</comment>
<accession>A0A7N0VG86</accession>
<reference evidence="17" key="1">
    <citation type="submission" date="2021-01" db="UniProtKB">
        <authorList>
            <consortium name="EnsemblPlants"/>
        </authorList>
    </citation>
    <scope>IDENTIFICATION</scope>
</reference>
<proteinExistence type="predicted"/>
<dbReference type="SUPFAM" id="SSF51045">
    <property type="entry name" value="WW domain"/>
    <property type="match status" value="2"/>
</dbReference>
<dbReference type="OMA" id="TPENDKQ"/>
<dbReference type="PANTHER" id="PTHR21737:SF3">
    <property type="entry name" value="POLYGLUTAMINE-BINDING PROTEIN 1"/>
    <property type="match status" value="1"/>
</dbReference>
<feature type="compositionally biased region" description="Polar residues" evidence="15">
    <location>
        <begin position="143"/>
        <end position="158"/>
    </location>
</feature>
<dbReference type="PROSITE" id="PS50020">
    <property type="entry name" value="WW_DOMAIN_2"/>
    <property type="match status" value="2"/>
</dbReference>
<dbReference type="Proteomes" id="UP000594263">
    <property type="component" value="Unplaced"/>
</dbReference>
<evidence type="ECO:0000256" key="7">
    <source>
        <dbReference type="ARBA" id="ARBA00022737"/>
    </source>
</evidence>
<dbReference type="InterPro" id="IPR001202">
    <property type="entry name" value="WW_dom"/>
</dbReference>
<dbReference type="SMART" id="SM00456">
    <property type="entry name" value="WW"/>
    <property type="match status" value="2"/>
</dbReference>
<dbReference type="Gene3D" id="3.40.30.10">
    <property type="entry name" value="Glutaredoxin"/>
    <property type="match status" value="1"/>
</dbReference>
<dbReference type="Pfam" id="PF00397">
    <property type="entry name" value="WW"/>
    <property type="match status" value="2"/>
</dbReference>
<evidence type="ECO:0000256" key="13">
    <source>
        <dbReference type="ARBA" id="ARBA00042167"/>
    </source>
</evidence>
<evidence type="ECO:0000256" key="12">
    <source>
        <dbReference type="ARBA" id="ARBA00023242"/>
    </source>
</evidence>
<keyword evidence="6" id="KW-0507">mRNA processing</keyword>
<feature type="region of interest" description="Disordered" evidence="15">
    <location>
        <begin position="1"/>
        <end position="167"/>
    </location>
</feature>
<evidence type="ECO:0000259" key="16">
    <source>
        <dbReference type="PROSITE" id="PS50020"/>
    </source>
</evidence>
<dbReference type="GO" id="GO:0000380">
    <property type="term" value="P:alternative mRNA splicing, via spliceosome"/>
    <property type="evidence" value="ECO:0007669"/>
    <property type="project" value="TreeGrafter"/>
</dbReference>
<dbReference type="PANTHER" id="PTHR21737">
    <property type="entry name" value="POLYGLUTAMINE BINDING PROTEIN 1/MARVEL MEMBRANE-ASSOCIATING DOMAIN CONTAINING 3"/>
    <property type="match status" value="1"/>
</dbReference>
<keyword evidence="11" id="KW-0508">mRNA splicing</keyword>
<evidence type="ECO:0000256" key="2">
    <source>
        <dbReference type="ARBA" id="ARBA00004463"/>
    </source>
</evidence>
<keyword evidence="8" id="KW-0391">Immunity</keyword>